<keyword evidence="6" id="KW-1185">Reference proteome</keyword>
<dbReference type="InterPro" id="IPR002885">
    <property type="entry name" value="PPR_rpt"/>
</dbReference>
<sequence>MIDNPIRLMWLFRQFEFNGITPSIVTLSILMNFYCNLRGMNFFFSILAKILMMGYELNAITLTTFTKGMCLKRSSSRMSYAILMNGLCKMWETRAVMQMPRKIWVNTDVVMYSTIIDGSCRDKVVNDRKQAMTMRKGVQPNVVTYDALMDDYFLVNQVMNKAINIFTVVVQKGVVVDEAMNLFREMHWKKIIPFQRASGKICHRQGFRLLLNNLTHLHFVVA</sequence>
<gene>
    <name evidence="4" type="ordered locus">MTR_3g030490</name>
</gene>
<evidence type="ECO:0000256" key="1">
    <source>
        <dbReference type="ARBA" id="ARBA00007626"/>
    </source>
</evidence>
<evidence type="ECO:0000256" key="2">
    <source>
        <dbReference type="ARBA" id="ARBA00022737"/>
    </source>
</evidence>
<dbReference type="EnsemblPlants" id="AES69481">
    <property type="protein sequence ID" value="AES69481"/>
    <property type="gene ID" value="MTR_3g030490"/>
</dbReference>
<name>G7IWR8_MEDTR</name>
<keyword evidence="2" id="KW-0677">Repeat</keyword>
<evidence type="ECO:0000313" key="6">
    <source>
        <dbReference type="Proteomes" id="UP000002051"/>
    </source>
</evidence>
<keyword evidence="3" id="KW-0812">Transmembrane</keyword>
<comment type="similarity">
    <text evidence="1">Belongs to the PPR family. P subfamily.</text>
</comment>
<dbReference type="InterPro" id="IPR050872">
    <property type="entry name" value="PPR_P_subfamily"/>
</dbReference>
<reference evidence="4 6" key="2">
    <citation type="journal article" date="2014" name="BMC Genomics">
        <title>An improved genome release (version Mt4.0) for the model legume Medicago truncatula.</title>
        <authorList>
            <person name="Tang H."/>
            <person name="Krishnakumar V."/>
            <person name="Bidwell S."/>
            <person name="Rosen B."/>
            <person name="Chan A."/>
            <person name="Zhou S."/>
            <person name="Gentzbittel L."/>
            <person name="Childs K.L."/>
            <person name="Yandell M."/>
            <person name="Gundlach H."/>
            <person name="Mayer K.F."/>
            <person name="Schwartz D.C."/>
            <person name="Town C.D."/>
        </authorList>
    </citation>
    <scope>GENOME REANNOTATION</scope>
    <source>
        <strain evidence="5 6">cv. Jemalong A17</strain>
    </source>
</reference>
<reference evidence="4 6" key="1">
    <citation type="journal article" date="2011" name="Nature">
        <title>The Medicago genome provides insight into the evolution of rhizobial symbioses.</title>
        <authorList>
            <person name="Young N.D."/>
            <person name="Debelle F."/>
            <person name="Oldroyd G.E."/>
            <person name="Geurts R."/>
            <person name="Cannon S.B."/>
            <person name="Udvardi M.K."/>
            <person name="Benedito V.A."/>
            <person name="Mayer K.F."/>
            <person name="Gouzy J."/>
            <person name="Schoof H."/>
            <person name="Van de Peer Y."/>
            <person name="Proost S."/>
            <person name="Cook D.R."/>
            <person name="Meyers B.C."/>
            <person name="Spannagl M."/>
            <person name="Cheung F."/>
            <person name="De Mita S."/>
            <person name="Krishnakumar V."/>
            <person name="Gundlach H."/>
            <person name="Zhou S."/>
            <person name="Mudge J."/>
            <person name="Bharti A.K."/>
            <person name="Murray J.D."/>
            <person name="Naoumkina M.A."/>
            <person name="Rosen B."/>
            <person name="Silverstein K.A."/>
            <person name="Tang H."/>
            <person name="Rombauts S."/>
            <person name="Zhao P.X."/>
            <person name="Zhou P."/>
            <person name="Barbe V."/>
            <person name="Bardou P."/>
            <person name="Bechner M."/>
            <person name="Bellec A."/>
            <person name="Berger A."/>
            <person name="Berges H."/>
            <person name="Bidwell S."/>
            <person name="Bisseling T."/>
            <person name="Choisne N."/>
            <person name="Couloux A."/>
            <person name="Denny R."/>
            <person name="Deshpande S."/>
            <person name="Dai X."/>
            <person name="Doyle J.J."/>
            <person name="Dudez A.M."/>
            <person name="Farmer A.D."/>
            <person name="Fouteau S."/>
            <person name="Franken C."/>
            <person name="Gibelin C."/>
            <person name="Gish J."/>
            <person name="Goldstein S."/>
            <person name="Gonzalez A.J."/>
            <person name="Green P.J."/>
            <person name="Hallab A."/>
            <person name="Hartog M."/>
            <person name="Hua A."/>
            <person name="Humphray S.J."/>
            <person name="Jeong D.H."/>
            <person name="Jing Y."/>
            <person name="Jocker A."/>
            <person name="Kenton S.M."/>
            <person name="Kim D.J."/>
            <person name="Klee K."/>
            <person name="Lai H."/>
            <person name="Lang C."/>
            <person name="Lin S."/>
            <person name="Macmil S.L."/>
            <person name="Magdelenat G."/>
            <person name="Matthews L."/>
            <person name="McCorrison J."/>
            <person name="Monaghan E.L."/>
            <person name="Mun J.H."/>
            <person name="Najar F.Z."/>
            <person name="Nicholson C."/>
            <person name="Noirot C."/>
            <person name="O'Bleness M."/>
            <person name="Paule C.R."/>
            <person name="Poulain J."/>
            <person name="Prion F."/>
            <person name="Qin B."/>
            <person name="Qu C."/>
            <person name="Retzel E.F."/>
            <person name="Riddle C."/>
            <person name="Sallet E."/>
            <person name="Samain S."/>
            <person name="Samson N."/>
            <person name="Sanders I."/>
            <person name="Saurat O."/>
            <person name="Scarpelli C."/>
            <person name="Schiex T."/>
            <person name="Segurens B."/>
            <person name="Severin A.J."/>
            <person name="Sherrier D.J."/>
            <person name="Shi R."/>
            <person name="Sims S."/>
            <person name="Singer S.R."/>
            <person name="Sinharoy S."/>
            <person name="Sterck L."/>
            <person name="Viollet A."/>
            <person name="Wang B.B."/>
            <person name="Wang K."/>
            <person name="Wang M."/>
            <person name="Wang X."/>
            <person name="Warfsmann J."/>
            <person name="Weissenbach J."/>
            <person name="White D.D."/>
            <person name="White J.D."/>
            <person name="Wiley G.B."/>
            <person name="Wincker P."/>
            <person name="Xing Y."/>
            <person name="Yang L."/>
            <person name="Yao Z."/>
            <person name="Ying F."/>
            <person name="Zhai J."/>
            <person name="Zhou L."/>
            <person name="Zuber A."/>
            <person name="Denarie J."/>
            <person name="Dixon R.A."/>
            <person name="May G.D."/>
            <person name="Schwartz D.C."/>
            <person name="Rogers J."/>
            <person name="Quetier F."/>
            <person name="Town C.D."/>
            <person name="Roe B.A."/>
        </authorList>
    </citation>
    <scope>NUCLEOTIDE SEQUENCE [LARGE SCALE GENOMIC DNA]</scope>
    <source>
        <strain evidence="4">A17</strain>
        <strain evidence="5 6">cv. Jemalong A17</strain>
    </source>
</reference>
<dbReference type="PaxDb" id="3880-AES69481"/>
<dbReference type="AlphaFoldDB" id="G7IWR8"/>
<dbReference type="eggNOG" id="KOG4197">
    <property type="taxonomic scope" value="Eukaryota"/>
</dbReference>
<dbReference type="HOGENOM" id="CLU_1246994_0_0_1"/>
<dbReference type="PANTHER" id="PTHR46128">
    <property type="entry name" value="MITOCHONDRIAL GROUP I INTRON SPLICING FACTOR CCM1"/>
    <property type="match status" value="1"/>
</dbReference>
<feature type="transmembrane region" description="Helical" evidence="3">
    <location>
        <begin position="15"/>
        <end position="34"/>
    </location>
</feature>
<evidence type="ECO:0000313" key="4">
    <source>
        <dbReference type="EMBL" id="AES69481.1"/>
    </source>
</evidence>
<proteinExistence type="inferred from homology"/>
<dbReference type="EMBL" id="CM001219">
    <property type="protein sequence ID" value="AES69481.1"/>
    <property type="molecule type" value="Genomic_DNA"/>
</dbReference>
<dbReference type="Gene3D" id="1.25.40.10">
    <property type="entry name" value="Tetratricopeptide repeat domain"/>
    <property type="match status" value="2"/>
</dbReference>
<accession>G7IWR8</accession>
<dbReference type="InterPro" id="IPR011990">
    <property type="entry name" value="TPR-like_helical_dom_sf"/>
</dbReference>
<evidence type="ECO:0000256" key="3">
    <source>
        <dbReference type="SAM" id="Phobius"/>
    </source>
</evidence>
<dbReference type="STRING" id="3880.G7IWR8"/>
<organism evidence="4 6">
    <name type="scientific">Medicago truncatula</name>
    <name type="common">Barrel medic</name>
    <name type="synonym">Medicago tribuloides</name>
    <dbReference type="NCBI Taxonomy" id="3880"/>
    <lineage>
        <taxon>Eukaryota</taxon>
        <taxon>Viridiplantae</taxon>
        <taxon>Streptophyta</taxon>
        <taxon>Embryophyta</taxon>
        <taxon>Tracheophyta</taxon>
        <taxon>Spermatophyta</taxon>
        <taxon>Magnoliopsida</taxon>
        <taxon>eudicotyledons</taxon>
        <taxon>Gunneridae</taxon>
        <taxon>Pentapetalae</taxon>
        <taxon>rosids</taxon>
        <taxon>fabids</taxon>
        <taxon>Fabales</taxon>
        <taxon>Fabaceae</taxon>
        <taxon>Papilionoideae</taxon>
        <taxon>50 kb inversion clade</taxon>
        <taxon>NPAAA clade</taxon>
        <taxon>Hologalegina</taxon>
        <taxon>IRL clade</taxon>
        <taxon>Trifolieae</taxon>
        <taxon>Medicago</taxon>
    </lineage>
</organism>
<keyword evidence="3" id="KW-0472">Membrane</keyword>
<evidence type="ECO:0000313" key="5">
    <source>
        <dbReference type="EnsemblPlants" id="AES69481"/>
    </source>
</evidence>
<dbReference type="Pfam" id="PF13812">
    <property type="entry name" value="PPR_3"/>
    <property type="match status" value="1"/>
</dbReference>
<reference evidence="5" key="3">
    <citation type="submission" date="2015-04" db="UniProtKB">
        <authorList>
            <consortium name="EnsemblPlants"/>
        </authorList>
    </citation>
    <scope>IDENTIFICATION</scope>
    <source>
        <strain evidence="5">cv. Jemalong A17</strain>
    </source>
</reference>
<feature type="transmembrane region" description="Helical" evidence="3">
    <location>
        <begin position="40"/>
        <end position="65"/>
    </location>
</feature>
<protein>
    <submittedName>
        <fullName evidence="4">PPR superfamily protein, putative</fullName>
    </submittedName>
</protein>
<dbReference type="Proteomes" id="UP000002051">
    <property type="component" value="Chromosome 3"/>
</dbReference>
<keyword evidence="3" id="KW-1133">Transmembrane helix</keyword>
<dbReference type="PANTHER" id="PTHR46128:SF358">
    <property type="entry name" value="TETRATRICOPEPTIDE REPEAT (TPR)-LIKE SUPERFAMILY PROTEIN"/>
    <property type="match status" value="1"/>
</dbReference>